<gene>
    <name evidence="2" type="ORF">SAMN05444372_102184</name>
</gene>
<reference evidence="3" key="1">
    <citation type="submission" date="2016-11" db="EMBL/GenBank/DDBJ databases">
        <authorList>
            <person name="Varghese N."/>
            <person name="Submissions S."/>
        </authorList>
    </citation>
    <scope>NUCLEOTIDE SEQUENCE [LARGE SCALE GENOMIC DNA]</scope>
    <source>
        <strain evidence="3">DSM 17659</strain>
    </source>
</reference>
<dbReference type="AlphaFoldDB" id="A0A1M5GWD6"/>
<keyword evidence="1" id="KW-0812">Transmembrane</keyword>
<dbReference type="EMBL" id="FQWF01000002">
    <property type="protein sequence ID" value="SHG08084.1"/>
    <property type="molecule type" value="Genomic_DNA"/>
</dbReference>
<keyword evidence="1" id="KW-0472">Membrane</keyword>
<organism evidence="2 3">
    <name type="scientific">Flavobacterium micromati</name>
    <dbReference type="NCBI Taxonomy" id="229205"/>
    <lineage>
        <taxon>Bacteria</taxon>
        <taxon>Pseudomonadati</taxon>
        <taxon>Bacteroidota</taxon>
        <taxon>Flavobacteriia</taxon>
        <taxon>Flavobacteriales</taxon>
        <taxon>Flavobacteriaceae</taxon>
        <taxon>Flavobacterium</taxon>
    </lineage>
</organism>
<protein>
    <submittedName>
        <fullName evidence="2">Uncharacterized protein</fullName>
    </submittedName>
</protein>
<keyword evidence="3" id="KW-1185">Reference proteome</keyword>
<feature type="transmembrane region" description="Helical" evidence="1">
    <location>
        <begin position="41"/>
        <end position="61"/>
    </location>
</feature>
<proteinExistence type="predicted"/>
<accession>A0A1M5GWD6</accession>
<name>A0A1M5GWD6_9FLAO</name>
<keyword evidence="1" id="KW-1133">Transmembrane helix</keyword>
<dbReference type="STRING" id="229205.SAMN05444372_102184"/>
<evidence type="ECO:0000256" key="1">
    <source>
        <dbReference type="SAM" id="Phobius"/>
    </source>
</evidence>
<dbReference type="RefSeq" id="WP_073017068.1">
    <property type="nucleotide sequence ID" value="NZ_FQWF01000002.1"/>
</dbReference>
<dbReference type="Proteomes" id="UP000184020">
    <property type="component" value="Unassembled WGS sequence"/>
</dbReference>
<dbReference type="OrthoDB" id="9960381at2"/>
<feature type="transmembrane region" description="Helical" evidence="1">
    <location>
        <begin position="12"/>
        <end position="29"/>
    </location>
</feature>
<evidence type="ECO:0000313" key="2">
    <source>
        <dbReference type="EMBL" id="SHG08084.1"/>
    </source>
</evidence>
<sequence length="67" mass="7776">MSLLNKIGKKMFFMIVTVLLIMTLINYSNFERFNVIRMNEFFSGFFAGTLLALLIAGMLNYTKIKNK</sequence>
<evidence type="ECO:0000313" key="3">
    <source>
        <dbReference type="Proteomes" id="UP000184020"/>
    </source>
</evidence>